<dbReference type="EMBL" id="CP000268">
    <property type="protein sequence ID" value="ABD72113.1"/>
    <property type="molecule type" value="Genomic_DNA"/>
</dbReference>
<name>Q21Q32_ALBFT</name>
<accession>Q21Q32</accession>
<proteinExistence type="predicted"/>
<dbReference type="Proteomes" id="UP000008332">
    <property type="component" value="Plasmid unnamed1"/>
</dbReference>
<sequence length="120" mass="13575">MSNPKFAAVATDIVCAARAVTKKQKHYPLAIEAIGTDVDPYHIYFLLSRGHHDVHEFMKKVREEGYGFPLEMPIHLWFRLCPNGSSGFKSIYVNASQGERGSFPVTRSSFVFKKKTHTSN</sequence>
<dbReference type="OrthoDB" id="9010662at2"/>
<dbReference type="KEGG" id="rfr:Rfer_4427"/>
<keyword evidence="1" id="KW-0614">Plasmid</keyword>
<protein>
    <submittedName>
        <fullName evidence="1">Uncharacterized protein</fullName>
    </submittedName>
</protein>
<evidence type="ECO:0000313" key="1">
    <source>
        <dbReference type="EMBL" id="ABD72113.1"/>
    </source>
</evidence>
<keyword evidence="2" id="KW-1185">Reference proteome</keyword>
<dbReference type="AlphaFoldDB" id="Q21Q32"/>
<gene>
    <name evidence="1" type="ordered locus">Rfer_4427</name>
</gene>
<organism evidence="1 2">
    <name type="scientific">Albidiferax ferrireducens (strain ATCC BAA-621 / DSM 15236 / T118)</name>
    <name type="common">Rhodoferax ferrireducens</name>
    <dbReference type="NCBI Taxonomy" id="338969"/>
    <lineage>
        <taxon>Bacteria</taxon>
        <taxon>Pseudomonadati</taxon>
        <taxon>Pseudomonadota</taxon>
        <taxon>Betaproteobacteria</taxon>
        <taxon>Burkholderiales</taxon>
        <taxon>Comamonadaceae</taxon>
        <taxon>Rhodoferax</taxon>
    </lineage>
</organism>
<evidence type="ECO:0000313" key="2">
    <source>
        <dbReference type="Proteomes" id="UP000008332"/>
    </source>
</evidence>
<dbReference type="RefSeq" id="WP_011458626.1">
    <property type="nucleotide sequence ID" value="NC_007901.1"/>
</dbReference>
<dbReference type="eggNOG" id="ENOG5033JID">
    <property type="taxonomic scope" value="Bacteria"/>
</dbReference>
<reference evidence="2" key="1">
    <citation type="submission" date="2006-02" db="EMBL/GenBank/DDBJ databases">
        <title>Complete sequence of plasmid 1 of Rhodoferax ferrireducens DSM 15236.</title>
        <authorList>
            <person name="Copeland A."/>
            <person name="Lucas S."/>
            <person name="Lapidus A."/>
            <person name="Barry K."/>
            <person name="Detter J.C."/>
            <person name="Glavina del Rio T."/>
            <person name="Hammon N."/>
            <person name="Israni S."/>
            <person name="Pitluck S."/>
            <person name="Brettin T."/>
            <person name="Bruce D."/>
            <person name="Han C."/>
            <person name="Tapia R."/>
            <person name="Gilna P."/>
            <person name="Kiss H."/>
            <person name="Schmutz J."/>
            <person name="Larimer F."/>
            <person name="Land M."/>
            <person name="Kyrpides N."/>
            <person name="Ivanova N."/>
            <person name="Richardson P."/>
        </authorList>
    </citation>
    <scope>NUCLEOTIDE SEQUENCE [LARGE SCALE GENOMIC DNA]</scope>
    <source>
        <strain evidence="2">ATCC BAA-621 / DSM 15236 / T118</strain>
        <plasmid evidence="2">Plasmid pDSM15236</plasmid>
    </source>
</reference>
<geneLocation type="plasmid" evidence="2">
    <name>pDSM15236</name>
</geneLocation>
<dbReference type="HOGENOM" id="CLU_2047897_0_0_4"/>